<organism evidence="3 4">
    <name type="scientific">Constantimarinum furrinae</name>
    <dbReference type="NCBI Taxonomy" id="2562285"/>
    <lineage>
        <taxon>Bacteria</taxon>
        <taxon>Pseudomonadati</taxon>
        <taxon>Bacteroidota</taxon>
        <taxon>Flavobacteriia</taxon>
        <taxon>Flavobacteriales</taxon>
        <taxon>Flavobacteriaceae</taxon>
        <taxon>Altibacter/Constantimarinum group</taxon>
        <taxon>Constantimarinum</taxon>
    </lineage>
</organism>
<accession>A0A7G8PWM2</accession>
<dbReference type="RefSeq" id="WP_186988638.1">
    <property type="nucleotide sequence ID" value="NZ_CP052909.1"/>
</dbReference>
<keyword evidence="4" id="KW-1185">Reference proteome</keyword>
<keyword evidence="1" id="KW-0732">Signal</keyword>
<dbReference type="Proteomes" id="UP000515514">
    <property type="component" value="Chromosome"/>
</dbReference>
<dbReference type="Pfam" id="PF18962">
    <property type="entry name" value="Por_Secre_tail"/>
    <property type="match status" value="1"/>
</dbReference>
<evidence type="ECO:0000256" key="1">
    <source>
        <dbReference type="ARBA" id="ARBA00022729"/>
    </source>
</evidence>
<sequence length="566" mass="61942">MTLSVKLKSVPVLRFVGIILLYSYPTNAQFYSSQQLKAMHSEIPDDEYIIIDKSLQARSPAYRVFSSNFFTAQVNVDSNGNNIVGDAANEPSIAVDPTNPDRIVIGWRQFDSVGNNFRQAGYGYSLDGGLSWTFPGVLDPGNFRSDPVLDFDKDGNFYYNSLQGSFACDVFKITNGGVVWDAPVSARGGDKQWMRIDRSNQASAGFNYSYWNESFTTCAGDFTRSVDGSNTFESCVSVLGDPFWGTLAVDNDGVLYITGTSPSGIIVIRSSTAQYPTNPVTFDSFATVDLDGNLDAGIPVNPQGLLGQAWVDVDKSGGPGDGNLYVLASVQRNNGDPADVMFARSTDGGNSFEPPVRLNDDANTTAFQWFGTMSVAPNGRIDVAWLDTRDAPGGTVDSVLYYTFSIDNGDSWEINEPISLAFDPTIGYPQQNKMGDYFDMVSDNDAAHLTWTNTLNGGQDVYYTRIEPFPLGVESFIADFGVTAYPNPFSDSITIEFNLPVNDEYLVEVFDMLGRKVNTLLKGCASGKQKWVWTGTNDTGRKLNSGLYFISIKTNTSTEVIKVILQ</sequence>
<dbReference type="Gene3D" id="2.120.10.10">
    <property type="match status" value="1"/>
</dbReference>
<protein>
    <recommendedName>
        <fullName evidence="2">Secretion system C-terminal sorting domain-containing protein</fullName>
    </recommendedName>
</protein>
<gene>
    <name evidence="3" type="ORF">ALE3EI_2193</name>
</gene>
<proteinExistence type="predicted"/>
<dbReference type="SUPFAM" id="SSF110296">
    <property type="entry name" value="Oligoxyloglucan reducing end-specific cellobiohydrolase"/>
    <property type="match status" value="1"/>
</dbReference>
<evidence type="ECO:0000313" key="3">
    <source>
        <dbReference type="EMBL" id="QNJ98738.1"/>
    </source>
</evidence>
<evidence type="ECO:0000259" key="2">
    <source>
        <dbReference type="Pfam" id="PF18962"/>
    </source>
</evidence>
<dbReference type="NCBIfam" id="TIGR04183">
    <property type="entry name" value="Por_Secre_tail"/>
    <property type="match status" value="1"/>
</dbReference>
<dbReference type="InterPro" id="IPR026444">
    <property type="entry name" value="Secre_tail"/>
</dbReference>
<dbReference type="AlphaFoldDB" id="A0A7G8PWM2"/>
<feature type="domain" description="Secretion system C-terminal sorting" evidence="2">
    <location>
        <begin position="485"/>
        <end position="564"/>
    </location>
</feature>
<dbReference type="KEGG" id="alti:ALE3EI_2193"/>
<dbReference type="Gene3D" id="2.60.40.4070">
    <property type="match status" value="1"/>
</dbReference>
<name>A0A7G8PWM2_9FLAO</name>
<dbReference type="EMBL" id="CP052909">
    <property type="protein sequence ID" value="QNJ98738.1"/>
    <property type="molecule type" value="Genomic_DNA"/>
</dbReference>
<evidence type="ECO:0000313" key="4">
    <source>
        <dbReference type="Proteomes" id="UP000515514"/>
    </source>
</evidence>
<reference evidence="3 4" key="1">
    <citation type="submission" date="2020-04" db="EMBL/GenBank/DDBJ databases">
        <title>Genome sequence of Altibacter aquimarinus strain ALE3EI.</title>
        <authorList>
            <person name="Oh H.-M."/>
            <person name="Jang D."/>
        </authorList>
    </citation>
    <scope>NUCLEOTIDE SEQUENCE [LARGE SCALE GENOMIC DNA]</scope>
    <source>
        <strain evidence="3 4">ALE3EI</strain>
    </source>
</reference>
<dbReference type="CDD" id="cd15482">
    <property type="entry name" value="Sialidase_non-viral"/>
    <property type="match status" value="1"/>
</dbReference>